<gene>
    <name evidence="1" type="ORF">AN396_02945</name>
</gene>
<organism evidence="1 2">
    <name type="scientific">Candidatus Epulonipiscium fishelsonii</name>
    <dbReference type="NCBI Taxonomy" id="77094"/>
    <lineage>
        <taxon>Bacteria</taxon>
        <taxon>Bacillati</taxon>
        <taxon>Bacillota</taxon>
        <taxon>Clostridia</taxon>
        <taxon>Lachnospirales</taxon>
        <taxon>Lachnospiraceae</taxon>
        <taxon>Candidatus Epulonipiscium</taxon>
    </lineage>
</organism>
<dbReference type="Proteomes" id="UP000188605">
    <property type="component" value="Unassembled WGS sequence"/>
</dbReference>
<proteinExistence type="predicted"/>
<sequence>MKTLCCETPEEIQSLIADEEVSENLSFFFKTFSEPIRIKILLAMLHTEICVQDLAILLEVSQPRVSNQLKLLKLNKLVKSRKEKNNVFYSLDDKHIQNILSIGLDHISHAKL</sequence>
<evidence type="ECO:0000313" key="1">
    <source>
        <dbReference type="EMBL" id="ONI41907.1"/>
    </source>
</evidence>
<accession>A0ACC8XF53</accession>
<evidence type="ECO:0000313" key="2">
    <source>
        <dbReference type="Proteomes" id="UP000188605"/>
    </source>
</evidence>
<dbReference type="EMBL" id="LJDB01000026">
    <property type="protein sequence ID" value="ONI41907.1"/>
    <property type="molecule type" value="Genomic_DNA"/>
</dbReference>
<reference evidence="1" key="1">
    <citation type="submission" date="2016-08" db="EMBL/GenBank/DDBJ databases">
        <authorList>
            <person name="Ngugi D.K."/>
            <person name="Miyake S."/>
            <person name="Stingl U."/>
        </authorList>
    </citation>
    <scope>NUCLEOTIDE SEQUENCE</scope>
    <source>
        <strain evidence="1">SCG-B11WGA-EpuloA1</strain>
    </source>
</reference>
<name>A0ACC8XF53_9FIRM</name>
<keyword evidence="2" id="KW-1185">Reference proteome</keyword>
<comment type="caution">
    <text evidence="1">The sequence shown here is derived from an EMBL/GenBank/DDBJ whole genome shotgun (WGS) entry which is preliminary data.</text>
</comment>
<protein>
    <submittedName>
        <fullName evidence="1">Uncharacterized protein</fullName>
    </submittedName>
</protein>